<dbReference type="Gene3D" id="1.10.238.10">
    <property type="entry name" value="EF-hand"/>
    <property type="match status" value="2"/>
</dbReference>
<evidence type="ECO:0000256" key="1">
    <source>
        <dbReference type="ARBA" id="ARBA00009763"/>
    </source>
</evidence>
<gene>
    <name evidence="8" type="primary">Myl1-008</name>
</gene>
<evidence type="ECO:0000256" key="4">
    <source>
        <dbReference type="ARBA" id="ARBA00023123"/>
    </source>
</evidence>
<dbReference type="SMART" id="SM00054">
    <property type="entry name" value="EFh"/>
    <property type="match status" value="2"/>
</dbReference>
<protein>
    <submittedName>
        <fullName evidence="8">Myosin light chain 3, skeletal muscle isoform</fullName>
    </submittedName>
</protein>
<dbReference type="PROSITE" id="PS50222">
    <property type="entry name" value="EF_HAND_2"/>
    <property type="match status" value="2"/>
</dbReference>
<dbReference type="GO" id="GO:0016460">
    <property type="term" value="C:myosin II complex"/>
    <property type="evidence" value="ECO:0007669"/>
    <property type="project" value="TreeGrafter"/>
</dbReference>
<dbReference type="AlphaFoldDB" id="A0A6F9DKZ9"/>
<dbReference type="PANTHER" id="PTHR23048:SF1">
    <property type="entry name" value="MYOSIN LIGHT CHAIN 4"/>
    <property type="match status" value="1"/>
</dbReference>
<evidence type="ECO:0000313" key="8">
    <source>
        <dbReference type="EMBL" id="CAB3264122.1"/>
    </source>
</evidence>
<keyword evidence="6" id="KW-0514">Muscle protein</keyword>
<dbReference type="PANTHER" id="PTHR23048">
    <property type="entry name" value="MYOSIN LIGHT CHAIN 1, 3"/>
    <property type="match status" value="1"/>
</dbReference>
<keyword evidence="3" id="KW-0007">Acetylation</keyword>
<dbReference type="InterPro" id="IPR050230">
    <property type="entry name" value="CALM/Myosin/TropC-like"/>
</dbReference>
<organism evidence="8">
    <name type="scientific">Phallusia mammillata</name>
    <dbReference type="NCBI Taxonomy" id="59560"/>
    <lineage>
        <taxon>Eukaryota</taxon>
        <taxon>Metazoa</taxon>
        <taxon>Chordata</taxon>
        <taxon>Tunicata</taxon>
        <taxon>Ascidiacea</taxon>
        <taxon>Phlebobranchia</taxon>
        <taxon>Ascidiidae</taxon>
        <taxon>Phallusia</taxon>
    </lineage>
</organism>
<evidence type="ECO:0000256" key="6">
    <source>
        <dbReference type="ARBA" id="ARBA00023179"/>
    </source>
</evidence>
<evidence type="ECO:0000256" key="2">
    <source>
        <dbReference type="ARBA" id="ARBA00022737"/>
    </source>
</evidence>
<feature type="domain" description="EF-hand" evidence="7">
    <location>
        <begin position="13"/>
        <end position="48"/>
    </location>
</feature>
<accession>A0A6F9DKZ9</accession>
<dbReference type="GO" id="GO:0005509">
    <property type="term" value="F:calcium ion binding"/>
    <property type="evidence" value="ECO:0007669"/>
    <property type="project" value="InterPro"/>
</dbReference>
<reference evidence="8" key="1">
    <citation type="submission" date="2020-04" db="EMBL/GenBank/DDBJ databases">
        <authorList>
            <person name="Neveu A P."/>
        </authorList>
    </citation>
    <scope>NUCLEOTIDE SEQUENCE</scope>
    <source>
        <tissue evidence="8">Whole embryo</tissue>
    </source>
</reference>
<evidence type="ECO:0000256" key="5">
    <source>
        <dbReference type="ARBA" id="ARBA00023175"/>
    </source>
</evidence>
<keyword evidence="2" id="KW-0677">Repeat</keyword>
<keyword evidence="5" id="KW-0505">Motor protein</keyword>
<feature type="domain" description="EF-hand" evidence="7">
    <location>
        <begin position="90"/>
        <end position="125"/>
    </location>
</feature>
<sequence length="239" mass="27201">MLSRHCHASPNHIHTSEYRDCFSLFDKTGDDRIALHEVGECFRAFGQNPTNAEVHKVLNNPTQEELNTKTVTFEEFLPMLAQIKRQAVPCNIEDFIEGLRVFDKENNGTVMGAELRHVLVSLGEKLSEEEVDQLMVGQEDTNGCVNYEVCFTQWSQPMPYFLKDNKLNYEDKGFVVSITSLLCSSFYQDCGGCIIRRHLSFGNSPQTLVKCSLPYGVVQLCVVKSLVEKKRTFLLVFVF</sequence>
<name>A0A6F9DKZ9_9ASCI</name>
<evidence type="ECO:0000259" key="7">
    <source>
        <dbReference type="PROSITE" id="PS50222"/>
    </source>
</evidence>
<dbReference type="FunFam" id="1.10.238.10:FF:000527">
    <property type="entry name" value="Calmodulin-3"/>
    <property type="match status" value="1"/>
</dbReference>
<dbReference type="SUPFAM" id="SSF47473">
    <property type="entry name" value="EF-hand"/>
    <property type="match status" value="1"/>
</dbReference>
<dbReference type="InterPro" id="IPR002048">
    <property type="entry name" value="EF_hand_dom"/>
</dbReference>
<keyword evidence="4" id="KW-0518">Myosin</keyword>
<comment type="similarity">
    <text evidence="1">Belongs to the calmodulin family.</text>
</comment>
<evidence type="ECO:0000256" key="3">
    <source>
        <dbReference type="ARBA" id="ARBA00022990"/>
    </source>
</evidence>
<proteinExistence type="evidence at transcript level"/>
<dbReference type="InterPro" id="IPR011992">
    <property type="entry name" value="EF-hand-dom_pair"/>
</dbReference>
<dbReference type="EMBL" id="LR788260">
    <property type="protein sequence ID" value="CAB3264122.1"/>
    <property type="molecule type" value="mRNA"/>
</dbReference>
<dbReference type="CDD" id="cd00051">
    <property type="entry name" value="EFh"/>
    <property type="match status" value="1"/>
</dbReference>